<dbReference type="GO" id="GO:0032259">
    <property type="term" value="P:methylation"/>
    <property type="evidence" value="ECO:0007669"/>
    <property type="project" value="UniProtKB-KW"/>
</dbReference>
<dbReference type="GO" id="GO:0005840">
    <property type="term" value="C:ribosome"/>
    <property type="evidence" value="ECO:0007669"/>
    <property type="project" value="UniProtKB-KW"/>
</dbReference>
<keyword evidence="1" id="KW-0687">Ribonucleoprotein</keyword>
<sequence>MIDWKGYEKVLDIGTGRGLLMIGAAQKLTVGKSIGIDIWNPGDMHSNTYQRWMKESLPGNSDHY</sequence>
<accession>A0ABV4DX55</accession>
<keyword evidence="1" id="KW-0689">Ribosomal protein</keyword>
<dbReference type="EMBL" id="JBGFFE010000012">
    <property type="protein sequence ID" value="MEY8763826.1"/>
    <property type="molecule type" value="Genomic_DNA"/>
</dbReference>
<gene>
    <name evidence="1" type="ORF">AB8S09_09270</name>
</gene>
<dbReference type="RefSeq" id="WP_294182630.1">
    <property type="nucleotide sequence ID" value="NZ_JBGFFE010000012.1"/>
</dbReference>
<keyword evidence="2" id="KW-1185">Reference proteome</keyword>
<dbReference type="SUPFAM" id="SSF53335">
    <property type="entry name" value="S-adenosyl-L-methionine-dependent methyltransferases"/>
    <property type="match status" value="1"/>
</dbReference>
<keyword evidence="1" id="KW-0808">Transferase</keyword>
<dbReference type="InterPro" id="IPR029063">
    <property type="entry name" value="SAM-dependent_MTases_sf"/>
</dbReference>
<dbReference type="Gene3D" id="3.40.50.150">
    <property type="entry name" value="Vaccinia Virus protein VP39"/>
    <property type="match status" value="1"/>
</dbReference>
<organism evidence="1 2">
    <name type="scientific">Clostridium lapidicellarium</name>
    <dbReference type="NCBI Taxonomy" id="3240931"/>
    <lineage>
        <taxon>Bacteria</taxon>
        <taxon>Bacillati</taxon>
        <taxon>Bacillota</taxon>
        <taxon>Clostridia</taxon>
        <taxon>Eubacteriales</taxon>
        <taxon>Clostridiaceae</taxon>
        <taxon>Clostridium</taxon>
    </lineage>
</organism>
<name>A0ABV4DX55_9CLOT</name>
<comment type="caution">
    <text evidence="1">The sequence shown here is derived from an EMBL/GenBank/DDBJ whole genome shotgun (WGS) entry which is preliminary data.</text>
</comment>
<evidence type="ECO:0000313" key="2">
    <source>
        <dbReference type="Proteomes" id="UP001565220"/>
    </source>
</evidence>
<dbReference type="GO" id="GO:0008168">
    <property type="term" value="F:methyltransferase activity"/>
    <property type="evidence" value="ECO:0007669"/>
    <property type="project" value="UniProtKB-KW"/>
</dbReference>
<keyword evidence="1" id="KW-0489">Methyltransferase</keyword>
<dbReference type="Proteomes" id="UP001565220">
    <property type="component" value="Unassembled WGS sequence"/>
</dbReference>
<evidence type="ECO:0000313" key="1">
    <source>
        <dbReference type="EMBL" id="MEY8763826.1"/>
    </source>
</evidence>
<protein>
    <submittedName>
        <fullName evidence="1">50S ribosomal protein L11 methyltransferase</fullName>
    </submittedName>
</protein>
<reference evidence="1 2" key="1">
    <citation type="submission" date="2024-08" db="EMBL/GenBank/DDBJ databases">
        <title>Clostridium lapicellarii sp. nov., and Clostridium renhuaiense sp. nov., two species isolated from the mud in a fermentation cellar used for producing sauce-flavour Chinese liquors.</title>
        <authorList>
            <person name="Yang F."/>
            <person name="Wang H."/>
            <person name="Chen L.Q."/>
            <person name="Zhou N."/>
            <person name="Lu J.J."/>
            <person name="Pu X.X."/>
            <person name="Wan B."/>
            <person name="Wang L."/>
            <person name="Liu S.J."/>
        </authorList>
    </citation>
    <scope>NUCLEOTIDE SEQUENCE [LARGE SCALE GENOMIC DNA]</scope>
    <source>
        <strain evidence="1 2">MT-113</strain>
    </source>
</reference>
<proteinExistence type="predicted"/>